<feature type="compositionally biased region" description="Polar residues" evidence="1">
    <location>
        <begin position="290"/>
        <end position="300"/>
    </location>
</feature>
<proteinExistence type="predicted"/>
<sequence>LTRSKNYLIISDRVKNVLLSTLWGESVWQLLGYTGRQYSRRRRIPLFEWGCVSTSKISYNVRFSLPILTKTIRSMIKRPTLNEMADLVVFHPQQQTQSSISVEPFNRSQQNFPMAQPTSSSMISTATVNTNDTLPQQSSPADDPLVYDSNLIKKMNSLWMLFTSFVSNIADNPSSLLAVVPSNVIDSLVPSSSAVQPSKFICYSPKHHTLQSTFSLSNEEFESVYDVPASKRFCAHPQQTTTTPSSNQRKPPLQLASASKFSTKKTISVKGPIHFPTNNVLEDDNDERISSQVSITTRNQ</sequence>
<dbReference type="EMBL" id="CAJNOQ010016374">
    <property type="protein sequence ID" value="CAF1379723.1"/>
    <property type="molecule type" value="Genomic_DNA"/>
</dbReference>
<dbReference type="EMBL" id="CAJOBC010080708">
    <property type="protein sequence ID" value="CAF4273527.1"/>
    <property type="molecule type" value="Genomic_DNA"/>
</dbReference>
<dbReference type="AlphaFoldDB" id="A0A815JAH4"/>
<evidence type="ECO:0000313" key="2">
    <source>
        <dbReference type="EMBL" id="CAF1379723.1"/>
    </source>
</evidence>
<comment type="caution">
    <text evidence="2">The sequence shown here is derived from an EMBL/GenBank/DDBJ whole genome shotgun (WGS) entry which is preliminary data.</text>
</comment>
<evidence type="ECO:0000313" key="3">
    <source>
        <dbReference type="EMBL" id="CAF4273527.1"/>
    </source>
</evidence>
<reference evidence="2" key="1">
    <citation type="submission" date="2021-02" db="EMBL/GenBank/DDBJ databases">
        <authorList>
            <person name="Nowell W R."/>
        </authorList>
    </citation>
    <scope>NUCLEOTIDE SEQUENCE</scope>
</reference>
<accession>A0A815JAH4</accession>
<evidence type="ECO:0000313" key="4">
    <source>
        <dbReference type="Proteomes" id="UP000663829"/>
    </source>
</evidence>
<keyword evidence="4" id="KW-1185">Reference proteome</keyword>
<feature type="non-terminal residue" evidence="2">
    <location>
        <position position="1"/>
    </location>
</feature>
<protein>
    <submittedName>
        <fullName evidence="2">Uncharacterized protein</fullName>
    </submittedName>
</protein>
<gene>
    <name evidence="2" type="ORF">GPM918_LOCUS32269</name>
    <name evidence="3" type="ORF">SRO942_LOCUS32936</name>
</gene>
<dbReference type="Proteomes" id="UP000681722">
    <property type="component" value="Unassembled WGS sequence"/>
</dbReference>
<dbReference type="Proteomes" id="UP000663829">
    <property type="component" value="Unassembled WGS sequence"/>
</dbReference>
<organism evidence="2 4">
    <name type="scientific">Didymodactylos carnosus</name>
    <dbReference type="NCBI Taxonomy" id="1234261"/>
    <lineage>
        <taxon>Eukaryota</taxon>
        <taxon>Metazoa</taxon>
        <taxon>Spiralia</taxon>
        <taxon>Gnathifera</taxon>
        <taxon>Rotifera</taxon>
        <taxon>Eurotatoria</taxon>
        <taxon>Bdelloidea</taxon>
        <taxon>Philodinida</taxon>
        <taxon>Philodinidae</taxon>
        <taxon>Didymodactylos</taxon>
    </lineage>
</organism>
<name>A0A815JAH4_9BILA</name>
<feature type="region of interest" description="Disordered" evidence="1">
    <location>
        <begin position="278"/>
        <end position="300"/>
    </location>
</feature>
<evidence type="ECO:0000256" key="1">
    <source>
        <dbReference type="SAM" id="MobiDB-lite"/>
    </source>
</evidence>